<gene>
    <name evidence="1" type="ORF">SPRG_06515</name>
</gene>
<reference evidence="1 2" key="1">
    <citation type="journal article" date="2013" name="PLoS Genet.">
        <title>Distinctive expansion of potential virulence genes in the genome of the oomycete fish pathogen Saprolegnia parasitica.</title>
        <authorList>
            <person name="Jiang R.H."/>
            <person name="de Bruijn I."/>
            <person name="Haas B.J."/>
            <person name="Belmonte R."/>
            <person name="Lobach L."/>
            <person name="Christie J."/>
            <person name="van den Ackerveken G."/>
            <person name="Bottin A."/>
            <person name="Bulone V."/>
            <person name="Diaz-Moreno S.M."/>
            <person name="Dumas B."/>
            <person name="Fan L."/>
            <person name="Gaulin E."/>
            <person name="Govers F."/>
            <person name="Grenville-Briggs L.J."/>
            <person name="Horner N.R."/>
            <person name="Levin J.Z."/>
            <person name="Mammella M."/>
            <person name="Meijer H.J."/>
            <person name="Morris P."/>
            <person name="Nusbaum C."/>
            <person name="Oome S."/>
            <person name="Phillips A.J."/>
            <person name="van Rooyen D."/>
            <person name="Rzeszutek E."/>
            <person name="Saraiva M."/>
            <person name="Secombes C.J."/>
            <person name="Seidl M.F."/>
            <person name="Snel B."/>
            <person name="Stassen J.H."/>
            <person name="Sykes S."/>
            <person name="Tripathy S."/>
            <person name="van den Berg H."/>
            <person name="Vega-Arreguin J.C."/>
            <person name="Wawra S."/>
            <person name="Young S.K."/>
            <person name="Zeng Q."/>
            <person name="Dieguez-Uribeondo J."/>
            <person name="Russ C."/>
            <person name="Tyler B.M."/>
            <person name="van West P."/>
        </authorList>
    </citation>
    <scope>NUCLEOTIDE SEQUENCE [LARGE SCALE GENOMIC DNA]</scope>
    <source>
        <strain evidence="1 2">CBS 223.65</strain>
    </source>
</reference>
<dbReference type="PANTHER" id="PTHR46586">
    <property type="entry name" value="ANKYRIN REPEAT-CONTAINING PROTEIN"/>
    <property type="match status" value="1"/>
</dbReference>
<keyword evidence="2" id="KW-1185">Reference proteome</keyword>
<dbReference type="GeneID" id="24128861"/>
<dbReference type="AlphaFoldDB" id="A0A067CHK3"/>
<dbReference type="VEuPathDB" id="FungiDB:SPRG_06515"/>
<dbReference type="Gene3D" id="1.25.40.20">
    <property type="entry name" value="Ankyrin repeat-containing domain"/>
    <property type="match status" value="2"/>
</dbReference>
<sequence length="500" mass="56109">MATTFSSAVLGQPEIAWIVFEFQFGVYEDVRPAFRACKELIAFDTVHADYTCDATFPSAFAPDAVWDGRMRFFASSYALRTDERDDRLPLHLAVKEGFVQLTQRMLRCRPDLAYEDAILLAFFYDRLEIVELLLNERATVPELHRRFDTGSTPGDARRRISSIMRAFLPALLTRDDSKGIELLERFGQHPDACTQETLCSAISKATLDNLTLALNCFPWLYYPGLLDAIAGRGFLPLVQMLHERDFKCSARAMDTAASNGHLEVVRFLHFNRTEGCTTDALDGAIRYGHLDVVRFLIAHRTEGASPNILNYAAANGHLEIVQYLHSFGTFHCTVYAVHDAVCRGHLEVVQFLLTNRSEGCSRDRVVYYAVRSGHLRTAEYLLSLGYPFPTAEILFENAMMRQPEMVDVLQRLDALGGYWDVNETMLRACAANNVPLVAFLQDHSEMSCDPDVLLMSAVESAALDVVIFFLDQGTTNTSIDALDVALSVDNAEVDEPTMQH</sequence>
<evidence type="ECO:0000313" key="2">
    <source>
        <dbReference type="Proteomes" id="UP000030745"/>
    </source>
</evidence>
<dbReference type="OrthoDB" id="79728at2759"/>
<dbReference type="PANTHER" id="PTHR46586:SF3">
    <property type="entry name" value="ANKYRIN REPEAT-CONTAINING PROTEIN"/>
    <property type="match status" value="1"/>
</dbReference>
<dbReference type="InterPro" id="IPR052050">
    <property type="entry name" value="SecEffector_AnkRepeat"/>
</dbReference>
<dbReference type="RefSeq" id="XP_012200720.1">
    <property type="nucleotide sequence ID" value="XM_012345330.1"/>
</dbReference>
<dbReference type="KEGG" id="spar:SPRG_06515"/>
<dbReference type="Pfam" id="PF12796">
    <property type="entry name" value="Ank_2"/>
    <property type="match status" value="2"/>
</dbReference>
<organism evidence="1 2">
    <name type="scientific">Saprolegnia parasitica (strain CBS 223.65)</name>
    <dbReference type="NCBI Taxonomy" id="695850"/>
    <lineage>
        <taxon>Eukaryota</taxon>
        <taxon>Sar</taxon>
        <taxon>Stramenopiles</taxon>
        <taxon>Oomycota</taxon>
        <taxon>Saprolegniomycetes</taxon>
        <taxon>Saprolegniales</taxon>
        <taxon>Saprolegniaceae</taxon>
        <taxon>Saprolegnia</taxon>
    </lineage>
</organism>
<dbReference type="InterPro" id="IPR036770">
    <property type="entry name" value="Ankyrin_rpt-contain_sf"/>
</dbReference>
<dbReference type="InterPro" id="IPR002110">
    <property type="entry name" value="Ankyrin_rpt"/>
</dbReference>
<proteinExistence type="predicted"/>
<dbReference type="SUPFAM" id="SSF48403">
    <property type="entry name" value="Ankyrin repeat"/>
    <property type="match status" value="2"/>
</dbReference>
<dbReference type="STRING" id="695850.A0A067CHK3"/>
<name>A0A067CHK3_SAPPC</name>
<accession>A0A067CHK3</accession>
<dbReference type="SMART" id="SM00248">
    <property type="entry name" value="ANK"/>
    <property type="match status" value="5"/>
</dbReference>
<protein>
    <submittedName>
        <fullName evidence="1">Uncharacterized protein</fullName>
    </submittedName>
</protein>
<evidence type="ECO:0000313" key="1">
    <source>
        <dbReference type="EMBL" id="KDO28660.1"/>
    </source>
</evidence>
<dbReference type="Proteomes" id="UP000030745">
    <property type="component" value="Unassembled WGS sequence"/>
</dbReference>
<dbReference type="EMBL" id="KK583210">
    <property type="protein sequence ID" value="KDO28660.1"/>
    <property type="molecule type" value="Genomic_DNA"/>
</dbReference>